<organism evidence="1">
    <name type="scientific">marine sediment metagenome</name>
    <dbReference type="NCBI Taxonomy" id="412755"/>
    <lineage>
        <taxon>unclassified sequences</taxon>
        <taxon>metagenomes</taxon>
        <taxon>ecological metagenomes</taxon>
    </lineage>
</organism>
<sequence>MTTTKHRAAPGVLDAVERRLIKPLVRDHRDLPAPFDVFGARLRAAGIRFRVKADQTRCGIELVRPKDEAKWARALARSWDIWQGTKEVTA</sequence>
<reference evidence="1" key="1">
    <citation type="journal article" date="2015" name="Nature">
        <title>Complex archaea that bridge the gap between prokaryotes and eukaryotes.</title>
        <authorList>
            <person name="Spang A."/>
            <person name="Saw J.H."/>
            <person name="Jorgensen S.L."/>
            <person name="Zaremba-Niedzwiedzka K."/>
            <person name="Martijn J."/>
            <person name="Lind A.E."/>
            <person name="van Eijk R."/>
            <person name="Schleper C."/>
            <person name="Guy L."/>
            <person name="Ettema T.J."/>
        </authorList>
    </citation>
    <scope>NUCLEOTIDE SEQUENCE</scope>
</reference>
<gene>
    <name evidence="1" type="ORF">LCGC14_1347510</name>
</gene>
<dbReference type="AlphaFoldDB" id="A0A0F9KXX2"/>
<protein>
    <submittedName>
        <fullName evidence="1">Uncharacterized protein</fullName>
    </submittedName>
</protein>
<comment type="caution">
    <text evidence="1">The sequence shown here is derived from an EMBL/GenBank/DDBJ whole genome shotgun (WGS) entry which is preliminary data.</text>
</comment>
<proteinExistence type="predicted"/>
<accession>A0A0F9KXX2</accession>
<evidence type="ECO:0000313" key="1">
    <source>
        <dbReference type="EMBL" id="KKM79671.1"/>
    </source>
</evidence>
<name>A0A0F9KXX2_9ZZZZ</name>
<dbReference type="EMBL" id="LAZR01008302">
    <property type="protein sequence ID" value="KKM79671.1"/>
    <property type="molecule type" value="Genomic_DNA"/>
</dbReference>